<organism evidence="1 2">
    <name type="scientific">Batillaria attramentaria</name>
    <dbReference type="NCBI Taxonomy" id="370345"/>
    <lineage>
        <taxon>Eukaryota</taxon>
        <taxon>Metazoa</taxon>
        <taxon>Spiralia</taxon>
        <taxon>Lophotrochozoa</taxon>
        <taxon>Mollusca</taxon>
        <taxon>Gastropoda</taxon>
        <taxon>Caenogastropoda</taxon>
        <taxon>Sorbeoconcha</taxon>
        <taxon>Cerithioidea</taxon>
        <taxon>Batillariidae</taxon>
        <taxon>Batillaria</taxon>
    </lineage>
</organism>
<evidence type="ECO:0000313" key="2">
    <source>
        <dbReference type="Proteomes" id="UP001519460"/>
    </source>
</evidence>
<proteinExistence type="predicted"/>
<dbReference type="EMBL" id="JACVVK020000134">
    <property type="protein sequence ID" value="KAK7489781.1"/>
    <property type="molecule type" value="Genomic_DNA"/>
</dbReference>
<sequence length="115" mass="12225">SGVQDLDSIQKLSIVLESLEQLDNDPPPTPPPCHTPPEGHIGYGPKVRVAVMSLSGEPTHLSTAGNCRCAWPVKVEVSALPALFLPGGYRYASFDSIVMRLGRGGGCLLAHAMLY</sequence>
<keyword evidence="2" id="KW-1185">Reference proteome</keyword>
<gene>
    <name evidence="1" type="ORF">BaRGS_00018963</name>
</gene>
<dbReference type="AlphaFoldDB" id="A0ABD0KRP4"/>
<reference evidence="1 2" key="1">
    <citation type="journal article" date="2023" name="Sci. Data">
        <title>Genome assembly of the Korean intertidal mud-creeper Batillaria attramentaria.</title>
        <authorList>
            <person name="Patra A.K."/>
            <person name="Ho P.T."/>
            <person name="Jun S."/>
            <person name="Lee S.J."/>
            <person name="Kim Y."/>
            <person name="Won Y.J."/>
        </authorList>
    </citation>
    <scope>NUCLEOTIDE SEQUENCE [LARGE SCALE GENOMIC DNA]</scope>
    <source>
        <strain evidence="1">Wonlab-2016</strain>
    </source>
</reference>
<dbReference type="Proteomes" id="UP001519460">
    <property type="component" value="Unassembled WGS sequence"/>
</dbReference>
<comment type="caution">
    <text evidence="1">The sequence shown here is derived from an EMBL/GenBank/DDBJ whole genome shotgun (WGS) entry which is preliminary data.</text>
</comment>
<accession>A0ABD0KRP4</accession>
<feature type="non-terminal residue" evidence="1">
    <location>
        <position position="1"/>
    </location>
</feature>
<evidence type="ECO:0000313" key="1">
    <source>
        <dbReference type="EMBL" id="KAK7489781.1"/>
    </source>
</evidence>
<name>A0ABD0KRP4_9CAEN</name>
<protein>
    <submittedName>
        <fullName evidence="1">Uncharacterized protein</fullName>
    </submittedName>
</protein>